<keyword evidence="2" id="KW-1185">Reference proteome</keyword>
<name>A0A0K1Q1K6_9BACT</name>
<proteinExistence type="predicted"/>
<dbReference type="AlphaFoldDB" id="A0A0K1Q1K6"/>
<dbReference type="OrthoDB" id="4760135at2"/>
<dbReference type="PATRIC" id="fig|1391654.3.peg.6266"/>
<accession>A0A0K1Q1K6</accession>
<evidence type="ECO:0000313" key="2">
    <source>
        <dbReference type="Proteomes" id="UP000064967"/>
    </source>
</evidence>
<reference evidence="1 2" key="1">
    <citation type="submission" date="2015-08" db="EMBL/GenBank/DDBJ databases">
        <authorList>
            <person name="Babu N.S."/>
            <person name="Beckwith C.J."/>
            <person name="Beseler K.G."/>
            <person name="Brison A."/>
            <person name="Carone J.V."/>
            <person name="Caskin T.P."/>
            <person name="Diamond M."/>
            <person name="Durham M.E."/>
            <person name="Foxe J.M."/>
            <person name="Go M."/>
            <person name="Henderson B.A."/>
            <person name="Jones I.B."/>
            <person name="McGettigan J.A."/>
            <person name="Micheletti S.J."/>
            <person name="Nasrallah M.E."/>
            <person name="Ortiz D."/>
            <person name="Piller C.R."/>
            <person name="Privatt S.R."/>
            <person name="Schneider S.L."/>
            <person name="Sharp S."/>
            <person name="Smith T.C."/>
            <person name="Stanton J.D."/>
            <person name="Ullery H.E."/>
            <person name="Wilson R.J."/>
            <person name="Serrano M.G."/>
            <person name="Buck G."/>
            <person name="Lee V."/>
            <person name="Wang Y."/>
            <person name="Carvalho R."/>
            <person name="Voegtly L."/>
            <person name="Shi R."/>
            <person name="Duckworth R."/>
            <person name="Johnson A."/>
            <person name="Loviza R."/>
            <person name="Walstead R."/>
            <person name="Shah Z."/>
            <person name="Kiflezghi M."/>
            <person name="Wade K."/>
            <person name="Ball S.L."/>
            <person name="Bradley K.W."/>
            <person name="Asai D.J."/>
            <person name="Bowman C.A."/>
            <person name="Russell D.A."/>
            <person name="Pope W.H."/>
            <person name="Jacobs-Sera D."/>
            <person name="Hendrix R.W."/>
            <person name="Hatfull G.F."/>
        </authorList>
    </citation>
    <scope>NUCLEOTIDE SEQUENCE [LARGE SCALE GENOMIC DNA]</scope>
    <source>
        <strain evidence="1 2">DSM 27648</strain>
    </source>
</reference>
<dbReference type="EMBL" id="CP012333">
    <property type="protein sequence ID" value="AKU99516.1"/>
    <property type="molecule type" value="Genomic_DNA"/>
</dbReference>
<sequence>MTETTSLHQHLVAADLERQIAHWLAAARTFRDAEEFASLEAWRSVEADIGAPLRRQINATVEDLISFGDATAKLVATARRDPSAIAQASAAVQRFRRRYVQVDTTLDFLGDAVNSRTSPVLRTALTTLDRLAVASMTAVLQRARKPVPKVLVYQDKGTGASILRAGVRLWAPGMVMPVAAIKIVRHNLYRPTSLFHETGHQVAFLTGWVPSVREAIARAVGNDPELRAMWTPWASEITADVFSFLHTGYASVAALYDVVGDTETILRWPLGDPHPIGWLRTALGCAFARSCFGANGPWDRLQQAMETRHPTTAVDPSLQALLTRSMEAMPRIAAACLSAPVPALRGRPMTDVLDPLRVSPAALSELERAAGPALWTSSHWRITEGIRIVALAGLREAEHPEAATTWIDRARAWLTTEARAA</sequence>
<organism evidence="1 2">
    <name type="scientific">Labilithrix luteola</name>
    <dbReference type="NCBI Taxonomy" id="1391654"/>
    <lineage>
        <taxon>Bacteria</taxon>
        <taxon>Pseudomonadati</taxon>
        <taxon>Myxococcota</taxon>
        <taxon>Polyangia</taxon>
        <taxon>Polyangiales</taxon>
        <taxon>Labilitrichaceae</taxon>
        <taxon>Labilithrix</taxon>
    </lineage>
</organism>
<dbReference type="STRING" id="1391654.AKJ09_06180"/>
<dbReference type="RefSeq" id="WP_146650960.1">
    <property type="nucleotide sequence ID" value="NZ_CP012333.1"/>
</dbReference>
<protein>
    <submittedName>
        <fullName evidence="1">Uncharacterized protein</fullName>
    </submittedName>
</protein>
<dbReference type="KEGG" id="llu:AKJ09_06180"/>
<dbReference type="Proteomes" id="UP000064967">
    <property type="component" value="Chromosome"/>
</dbReference>
<evidence type="ECO:0000313" key="1">
    <source>
        <dbReference type="EMBL" id="AKU99516.1"/>
    </source>
</evidence>
<gene>
    <name evidence="1" type="ORF">AKJ09_06180</name>
</gene>